<protein>
    <submittedName>
        <fullName evidence="6">Transferase family protein</fullName>
    </submittedName>
</protein>
<dbReference type="InterPro" id="IPR042099">
    <property type="entry name" value="ANL_N_sf"/>
</dbReference>
<keyword evidence="2" id="KW-0597">Phosphoprotein</keyword>
<dbReference type="PANTHER" id="PTHR43439">
    <property type="entry name" value="PHENYLACETATE-COENZYME A LIGASE"/>
    <property type="match status" value="1"/>
</dbReference>
<keyword evidence="7" id="KW-1185">Reference proteome</keyword>
<dbReference type="SUPFAM" id="SSF56801">
    <property type="entry name" value="Acetyl-CoA synthetase-like"/>
    <property type="match status" value="1"/>
</dbReference>
<evidence type="ECO:0000256" key="2">
    <source>
        <dbReference type="ARBA" id="ARBA00022553"/>
    </source>
</evidence>
<dbReference type="PANTHER" id="PTHR43439:SF2">
    <property type="entry name" value="ENZYME, PUTATIVE (JCVI)-RELATED"/>
    <property type="match status" value="1"/>
</dbReference>
<dbReference type="OrthoDB" id="429813at2759"/>
<name>A0A1C1CGB0_9EURO</name>
<dbReference type="Gene3D" id="3.40.50.12780">
    <property type="entry name" value="N-terminal domain of ligase-like"/>
    <property type="match status" value="1"/>
</dbReference>
<evidence type="ECO:0000256" key="3">
    <source>
        <dbReference type="ARBA" id="ARBA00022679"/>
    </source>
</evidence>
<dbReference type="Gene3D" id="1.10.1200.10">
    <property type="entry name" value="ACP-like"/>
    <property type="match status" value="1"/>
</dbReference>
<proteinExistence type="predicted"/>
<comment type="caution">
    <text evidence="6">The sequence shown here is derived from an EMBL/GenBank/DDBJ whole genome shotgun (WGS) entry which is preliminary data.</text>
</comment>
<feature type="domain" description="Carrier" evidence="5">
    <location>
        <begin position="576"/>
        <end position="654"/>
    </location>
</feature>
<dbReference type="InterPro" id="IPR009081">
    <property type="entry name" value="PP-bd_ACP"/>
</dbReference>
<dbReference type="Pfam" id="PF23562">
    <property type="entry name" value="AMP-binding_C_3"/>
    <property type="match status" value="1"/>
</dbReference>
<dbReference type="InterPro" id="IPR000873">
    <property type="entry name" value="AMP-dep_synth/lig_dom"/>
</dbReference>
<feature type="compositionally biased region" description="Basic and acidic residues" evidence="4">
    <location>
        <begin position="929"/>
        <end position="943"/>
    </location>
</feature>
<dbReference type="Pfam" id="PF22664">
    <property type="entry name" value="TRI-like_N"/>
    <property type="match status" value="1"/>
</dbReference>
<dbReference type="Pfam" id="PF00550">
    <property type="entry name" value="PP-binding"/>
    <property type="match status" value="1"/>
</dbReference>
<dbReference type="SUPFAM" id="SSF47336">
    <property type="entry name" value="ACP-like"/>
    <property type="match status" value="1"/>
</dbReference>
<feature type="region of interest" description="Disordered" evidence="4">
    <location>
        <begin position="666"/>
        <end position="688"/>
    </location>
</feature>
<dbReference type="GO" id="GO:0016740">
    <property type="term" value="F:transferase activity"/>
    <property type="evidence" value="ECO:0007669"/>
    <property type="project" value="UniProtKB-KW"/>
</dbReference>
<dbReference type="InterPro" id="IPR023213">
    <property type="entry name" value="CAT-like_dom_sf"/>
</dbReference>
<dbReference type="InterPro" id="IPR036736">
    <property type="entry name" value="ACP-like_sf"/>
</dbReference>
<dbReference type="Pfam" id="PF00501">
    <property type="entry name" value="AMP-binding"/>
    <property type="match status" value="1"/>
</dbReference>
<accession>A0A1C1CGB0</accession>
<dbReference type="Gene3D" id="3.30.559.10">
    <property type="entry name" value="Chloramphenicol acetyltransferase-like domain"/>
    <property type="match status" value="2"/>
</dbReference>
<evidence type="ECO:0000313" key="7">
    <source>
        <dbReference type="Proteomes" id="UP000094526"/>
    </source>
</evidence>
<organism evidence="6 7">
    <name type="scientific">Cladophialophora carrionii</name>
    <dbReference type="NCBI Taxonomy" id="86049"/>
    <lineage>
        <taxon>Eukaryota</taxon>
        <taxon>Fungi</taxon>
        <taxon>Dikarya</taxon>
        <taxon>Ascomycota</taxon>
        <taxon>Pezizomycotina</taxon>
        <taxon>Eurotiomycetes</taxon>
        <taxon>Chaetothyriomycetidae</taxon>
        <taxon>Chaetothyriales</taxon>
        <taxon>Herpotrichiellaceae</taxon>
        <taxon>Cladophialophora</taxon>
    </lineage>
</organism>
<dbReference type="InterPro" id="IPR054710">
    <property type="entry name" value="Tri101-like_N"/>
</dbReference>
<evidence type="ECO:0000259" key="5">
    <source>
        <dbReference type="PROSITE" id="PS50075"/>
    </source>
</evidence>
<dbReference type="PROSITE" id="PS50075">
    <property type="entry name" value="CARRIER"/>
    <property type="match status" value="1"/>
</dbReference>
<dbReference type="Pfam" id="PF02458">
    <property type="entry name" value="Transferase"/>
    <property type="match status" value="1"/>
</dbReference>
<dbReference type="VEuPathDB" id="FungiDB:CLCR_03263"/>
<dbReference type="InterPro" id="IPR020845">
    <property type="entry name" value="AMP-binding_CS"/>
</dbReference>
<evidence type="ECO:0000256" key="4">
    <source>
        <dbReference type="SAM" id="MobiDB-lite"/>
    </source>
</evidence>
<dbReference type="VEuPathDB" id="FungiDB:G647_01831"/>
<dbReference type="Proteomes" id="UP000094526">
    <property type="component" value="Unassembled WGS sequence"/>
</dbReference>
<dbReference type="PROSITE" id="PS00455">
    <property type="entry name" value="AMP_BINDING"/>
    <property type="match status" value="1"/>
</dbReference>
<evidence type="ECO:0000256" key="1">
    <source>
        <dbReference type="ARBA" id="ARBA00022450"/>
    </source>
</evidence>
<reference evidence="7" key="1">
    <citation type="submission" date="2015-07" db="EMBL/GenBank/DDBJ databases">
        <authorList>
            <person name="Teixeira M.M."/>
            <person name="Souza R.C."/>
            <person name="Almeida L.G."/>
            <person name="Vicente V.A."/>
            <person name="de Hoog S."/>
            <person name="Bocca A.L."/>
            <person name="de Almeida S.R."/>
            <person name="Vasconcelos A.T."/>
            <person name="Felipe M.S."/>
        </authorList>
    </citation>
    <scope>NUCLEOTIDE SEQUENCE [LARGE SCALE GENOMIC DNA]</scope>
    <source>
        <strain evidence="7">KSF</strain>
    </source>
</reference>
<dbReference type="AlphaFoldDB" id="A0A1C1CGB0"/>
<keyword evidence="3 6" id="KW-0808">Transferase</keyword>
<evidence type="ECO:0000313" key="6">
    <source>
        <dbReference type="EMBL" id="OCT47554.1"/>
    </source>
</evidence>
<sequence length="1227" mass="136171">MAIDNSLDYGRRLIPQILDRLAALDPDRLVYSVAAFPDGSPQFRHISARDFAKAVDKTAWWLHDQVGTKHGLSNGEGNEIPNGHTQEPPKIQPLAYIGPHDLRYVLLTYGAVKAGCAAVFLSPKNNVAGALAVLNAAGCDTWVKPHEQPMLPLVKDLLQQKPMRVLELPGVDELLDAESTEPYIYDKTFESAANEPLCILHTSGTTGVPKPISWTHGLVGTMDAVRLLPPTEGDAGLAPWTDNWNVGDRIYSSFPMSHGAGIIMDILMPSLFNLHCILGPSGVLPNLGLIESLADHAKIDIWSMVPSLVDELGENPDVLAKFKPSKFICASGGPVSPVIVSKVNEVIRVLNLTGTTEGLFIGNLWVERDDWHWFAFHPYSGFEFKEVQPGVFEHWVHRNEHWALFQGIFHTFPNEQSINLKDLYIRHPSKPHLWAFSGRSDDVVVLSNGYKISPLETEALVTTHPAVDGCLLIGTGKSQAGLLIELKDPSARNNELFDSIWATVERANNMAFQKSRLQRQYIAFADPDKPFIRTDKRTIKRRATLDLYADFIDRFYSTRDEDANGDDMDAFTVDTSSVETITDSICDIMSSILPDVESFPPDEDVFELGLDSLLVFRVVKAIRAATGLQEQLAPRHLYANPTIAEFAVQVARILDEVKPANKAVKDVTDEAAPNGTTNSPPARHAEANVQSKIVEQKRRLGFKMNALDAVNPNHYMGLNFYFALRPGVTFQEAFVKLQNGLARAFEVIPELDGKMMLASEHEFGYKKGEYRITIPTHPLPASSKPRQLIYKDLSKVLPSFGKMRDANFAPSLFNDNLVLDCHPFPEMPADILVAQANFVGGGCILATNFIHTCLDGIGVMVALRVWAECCRYLEGDQTATCEWFDPESFNHSLPEILHEEGGYVKAAREVDPGVWGFLPFFRPDDSIADHDQGDHPGLPEEGNHVNGVPKANNSRSPKVALPPVPVFPRQPVWPAAPAERSLSTSVFLIPREGIQKLREEVLADMEVKVPAPSISDIVQALFWRVSIRSRYRVAKDIRDARFGPDDMSILELPIDGRPYFSPLLPSSYMGSMLILNRPTMPIETLCSPNTSIARIASLIREAAARITPSLVHDAFTLLRSMSDYSKPATANMGIEHMHAMISNMMLFQTNEISFGDAFFAGGSPEAMRPQIERGHRRFRFLLISPLTKDGGVELVLGTLPEELKMLKTDEELMRYAKLVDSQKDGHV</sequence>
<dbReference type="EMBL" id="LGRB01000013">
    <property type="protein sequence ID" value="OCT47554.1"/>
    <property type="molecule type" value="Genomic_DNA"/>
</dbReference>
<feature type="region of interest" description="Disordered" evidence="4">
    <location>
        <begin position="929"/>
        <end position="956"/>
    </location>
</feature>
<dbReference type="InterPro" id="IPR051414">
    <property type="entry name" value="Adenylate-forming_Reductase"/>
</dbReference>
<gene>
    <name evidence="6" type="ORF">CLCR_03263</name>
</gene>
<keyword evidence="1" id="KW-0596">Phosphopantetheine</keyword>
<dbReference type="STRING" id="86049.A0A1C1CGB0"/>
<dbReference type="eggNOG" id="ENOG502QRI9">
    <property type="taxonomic scope" value="Eukaryota"/>
</dbReference>